<dbReference type="EMBL" id="JBHUII010000004">
    <property type="protein sequence ID" value="MFD2206056.1"/>
    <property type="molecule type" value="Genomic_DNA"/>
</dbReference>
<evidence type="ECO:0000313" key="2">
    <source>
        <dbReference type="EMBL" id="MFD2206056.1"/>
    </source>
</evidence>
<dbReference type="Proteomes" id="UP001597294">
    <property type="component" value="Unassembled WGS sequence"/>
</dbReference>
<protein>
    <submittedName>
        <fullName evidence="2">Uncharacterized protein</fullName>
    </submittedName>
</protein>
<organism evidence="2 3">
    <name type="scientific">Kiloniella antarctica</name>
    <dbReference type="NCBI Taxonomy" id="1550907"/>
    <lineage>
        <taxon>Bacteria</taxon>
        <taxon>Pseudomonadati</taxon>
        <taxon>Pseudomonadota</taxon>
        <taxon>Alphaproteobacteria</taxon>
        <taxon>Rhodospirillales</taxon>
        <taxon>Kiloniellaceae</taxon>
        <taxon>Kiloniella</taxon>
    </lineage>
</organism>
<accession>A0ABW5BMJ2</accession>
<name>A0ABW5BMJ2_9PROT</name>
<evidence type="ECO:0000313" key="3">
    <source>
        <dbReference type="Proteomes" id="UP001597294"/>
    </source>
</evidence>
<comment type="caution">
    <text evidence="2">The sequence shown here is derived from an EMBL/GenBank/DDBJ whole genome shotgun (WGS) entry which is preliminary data.</text>
</comment>
<proteinExistence type="predicted"/>
<keyword evidence="1" id="KW-1133">Transmembrane helix</keyword>
<dbReference type="RefSeq" id="WP_380251265.1">
    <property type="nucleotide sequence ID" value="NZ_JBHUII010000004.1"/>
</dbReference>
<keyword evidence="1" id="KW-0472">Membrane</keyword>
<sequence>MIEAYKILEDNEQQITYEYNSVLTWGIFGALGVGLAGIFLGVFFLQVLCGIAMVAYLYIGFTKVNPINKKVRAALRDGSLTMKGSKYSFSNPLQLTLTKKNSSE</sequence>
<evidence type="ECO:0000256" key="1">
    <source>
        <dbReference type="SAM" id="Phobius"/>
    </source>
</evidence>
<reference evidence="3" key="1">
    <citation type="journal article" date="2019" name="Int. J. Syst. Evol. Microbiol.">
        <title>The Global Catalogue of Microorganisms (GCM) 10K type strain sequencing project: providing services to taxonomists for standard genome sequencing and annotation.</title>
        <authorList>
            <consortium name="The Broad Institute Genomics Platform"/>
            <consortium name="The Broad Institute Genome Sequencing Center for Infectious Disease"/>
            <person name="Wu L."/>
            <person name="Ma J."/>
        </authorList>
    </citation>
    <scope>NUCLEOTIDE SEQUENCE [LARGE SCALE GENOMIC DNA]</scope>
    <source>
        <strain evidence="3">CGMCC 4.7192</strain>
    </source>
</reference>
<keyword evidence="3" id="KW-1185">Reference proteome</keyword>
<keyword evidence="1" id="KW-0812">Transmembrane</keyword>
<feature type="transmembrane region" description="Helical" evidence="1">
    <location>
        <begin position="27"/>
        <end position="59"/>
    </location>
</feature>
<gene>
    <name evidence="2" type="ORF">ACFSKO_10550</name>
</gene>